<organism evidence="1 2">
    <name type="scientific">Streptococcus sinensis</name>
    <dbReference type="NCBI Taxonomy" id="176090"/>
    <lineage>
        <taxon>Bacteria</taxon>
        <taxon>Bacillati</taxon>
        <taxon>Bacillota</taxon>
        <taxon>Bacilli</taxon>
        <taxon>Lactobacillales</taxon>
        <taxon>Streptococcaceae</taxon>
        <taxon>Streptococcus</taxon>
    </lineage>
</organism>
<keyword evidence="2" id="KW-1185">Reference proteome</keyword>
<dbReference type="EMBL" id="JPEN01000027">
    <property type="protein sequence ID" value="KGM37934.1"/>
    <property type="molecule type" value="Genomic_DNA"/>
</dbReference>
<name>A0A0A0DIJ7_9STRE</name>
<protein>
    <submittedName>
        <fullName evidence="1">Uncharacterized protein</fullName>
    </submittedName>
</protein>
<gene>
    <name evidence="1" type="ORF">SSIN_0224</name>
</gene>
<dbReference type="STRING" id="176090.SSIN_0224"/>
<reference evidence="1 2" key="1">
    <citation type="submission" date="2014-06" db="EMBL/GenBank/DDBJ databases">
        <authorList>
            <person name="Teng J.L."/>
            <person name="Huang Y."/>
            <person name="Tse H."/>
            <person name="Lau S.K."/>
            <person name="Woo P.C."/>
        </authorList>
    </citation>
    <scope>NUCLEOTIDE SEQUENCE [LARGE SCALE GENOMIC DNA]</scope>
    <source>
        <strain evidence="1 2">HKU4</strain>
    </source>
</reference>
<dbReference type="Proteomes" id="UP000030019">
    <property type="component" value="Unassembled WGS sequence"/>
</dbReference>
<dbReference type="PATRIC" id="fig|176090.4.peg.224"/>
<evidence type="ECO:0000313" key="1">
    <source>
        <dbReference type="EMBL" id="KGM37934.1"/>
    </source>
</evidence>
<proteinExistence type="predicted"/>
<accession>A0A0A0DIJ7</accession>
<evidence type="ECO:0000313" key="2">
    <source>
        <dbReference type="Proteomes" id="UP000030019"/>
    </source>
</evidence>
<dbReference type="AlphaFoldDB" id="A0A0A0DIJ7"/>
<sequence length="53" mass="6115">MHLLGGGVFVFVEVIWKYQKLCYNRRKVFDEVDDDLGSTLKICFNALKNGNYG</sequence>
<comment type="caution">
    <text evidence="1">The sequence shown here is derived from an EMBL/GenBank/DDBJ whole genome shotgun (WGS) entry which is preliminary data.</text>
</comment>